<dbReference type="Proteomes" id="UP000008330">
    <property type="component" value="Plasmid pRLG203"/>
</dbReference>
<keyword evidence="3" id="KW-1185">Reference proteome</keyword>
<dbReference type="RefSeq" id="WP_012559868.1">
    <property type="nucleotide sequence ID" value="NC_011370.1"/>
</dbReference>
<evidence type="ECO:0000313" key="3">
    <source>
        <dbReference type="Proteomes" id="UP000008330"/>
    </source>
</evidence>
<proteinExistence type="predicted"/>
<dbReference type="EMBL" id="CP001195">
    <property type="protein sequence ID" value="ACI59601.1"/>
    <property type="molecule type" value="Genomic_DNA"/>
</dbReference>
<protein>
    <recommendedName>
        <fullName evidence="4">Transmembrane protein</fullName>
    </recommendedName>
</protein>
<name>A0ABF7QZN8_RHILW</name>
<feature type="transmembrane region" description="Helical" evidence="1">
    <location>
        <begin position="21"/>
        <end position="54"/>
    </location>
</feature>
<keyword evidence="2" id="KW-0614">Plasmid</keyword>
<keyword evidence="1" id="KW-1133">Transmembrane helix</keyword>
<organism evidence="2 3">
    <name type="scientific">Rhizobium leguminosarum bv. trifolii (strain WSM2304)</name>
    <dbReference type="NCBI Taxonomy" id="395492"/>
    <lineage>
        <taxon>Bacteria</taxon>
        <taxon>Pseudomonadati</taxon>
        <taxon>Pseudomonadota</taxon>
        <taxon>Alphaproteobacteria</taxon>
        <taxon>Hyphomicrobiales</taxon>
        <taxon>Rhizobiaceae</taxon>
        <taxon>Rhizobium/Agrobacterium group</taxon>
        <taxon>Rhizobium</taxon>
    </lineage>
</organism>
<gene>
    <name evidence="2" type="ordered locus">Rleg2_6225</name>
</gene>
<keyword evidence="1" id="KW-0472">Membrane</keyword>
<feature type="transmembrane region" description="Helical" evidence="1">
    <location>
        <begin position="74"/>
        <end position="92"/>
    </location>
</feature>
<evidence type="ECO:0000313" key="2">
    <source>
        <dbReference type="EMBL" id="ACI59601.1"/>
    </source>
</evidence>
<geneLocation type="plasmid" evidence="2 3">
    <name>pRLG203</name>
</geneLocation>
<evidence type="ECO:0000256" key="1">
    <source>
        <dbReference type="SAM" id="Phobius"/>
    </source>
</evidence>
<reference evidence="2 3" key="1">
    <citation type="journal article" date="2010" name="Stand. Genomic Sci.">
        <title>Complete genome sequence of Rhizobium leguminosarum bv trifolii strain WSM2304, an effective microsymbiont of the South American clover Trifolium polymorphum.</title>
        <authorList>
            <person name="Reeve W."/>
            <person name="O'Hara G."/>
            <person name="Chain P."/>
            <person name="Ardley J."/>
            <person name="Brau L."/>
            <person name="Nandesena K."/>
            <person name="Tiwari R."/>
            <person name="Malfatti S."/>
            <person name="Kiss H."/>
            <person name="Lapidus A."/>
            <person name="Copeland A."/>
            <person name="Nolan M."/>
            <person name="Land M."/>
            <person name="Ivanova N."/>
            <person name="Mavromatis K."/>
            <person name="Markowitz V."/>
            <person name="Kyrpides N."/>
            <person name="Melino V."/>
            <person name="Denton M."/>
            <person name="Yates R."/>
            <person name="Howieson J."/>
        </authorList>
    </citation>
    <scope>NUCLEOTIDE SEQUENCE [LARGE SCALE GENOMIC DNA]</scope>
    <source>
        <strain evidence="2 3">WSM2304</strain>
    </source>
</reference>
<sequence>MSAFRQSFRVVVFPFRAAWFVVLIVNFIIVSAVCMFFASFVAYGVALVFSYAFLPTEWTQALWQWAADLYAHSAWFKAATITFFALVFLPILRFWPGRDPVADATREREMTRLNEDLVAARQQEDLRAKLRV</sequence>
<evidence type="ECO:0008006" key="4">
    <source>
        <dbReference type="Google" id="ProtNLM"/>
    </source>
</evidence>
<keyword evidence="1" id="KW-0812">Transmembrane</keyword>
<accession>A0ABF7QZN8</accession>
<dbReference type="KEGG" id="rlt:Rleg2_6225"/>
<dbReference type="AlphaFoldDB" id="A0ABF7QZN8"/>